<dbReference type="EMBL" id="KV417655">
    <property type="protein sequence ID" value="KZP11916.1"/>
    <property type="molecule type" value="Genomic_DNA"/>
</dbReference>
<reference evidence="3 5" key="1">
    <citation type="journal article" date="2016" name="Mol. Biol. Evol.">
        <title>Comparative Genomics of Early-Diverging Mushroom-Forming Fungi Provides Insights into the Origins of Lignocellulose Decay Capabilities.</title>
        <authorList>
            <person name="Nagy L.G."/>
            <person name="Riley R."/>
            <person name="Tritt A."/>
            <person name="Adam C."/>
            <person name="Daum C."/>
            <person name="Floudas D."/>
            <person name="Sun H."/>
            <person name="Yadav J.S."/>
            <person name="Pangilinan J."/>
            <person name="Larsson K.H."/>
            <person name="Matsuura K."/>
            <person name="Barry K."/>
            <person name="Labutti K."/>
            <person name="Kuo R."/>
            <person name="Ohm R.A."/>
            <person name="Bhattacharya S.S."/>
            <person name="Shirouzu T."/>
            <person name="Yoshinaga Y."/>
            <person name="Martin F.M."/>
            <person name="Grigoriev I.V."/>
            <person name="Hibbett D.S."/>
        </authorList>
    </citation>
    <scope>NUCLEOTIDE SEQUENCE [LARGE SCALE GENOMIC DNA]</scope>
    <source>
        <strain evidence="3 5">CBS 109695</strain>
    </source>
</reference>
<feature type="compositionally biased region" description="Low complexity" evidence="1">
    <location>
        <begin position="36"/>
        <end position="51"/>
    </location>
</feature>
<sequence>MVWGPEAGLHKCAPGEQDRPPAPSIQPLATRALANSTWTSSPPWPSRSSSPVCAGEQ</sequence>
<dbReference type="EMBL" id="KV418076">
    <property type="protein sequence ID" value="KZP03418.1"/>
    <property type="molecule type" value="Genomic_DNA"/>
</dbReference>
<gene>
    <name evidence="4" type="ORF">FIBSPDRAFT_868453</name>
    <name evidence="3" type="ORF">FIBSPDRAFT_870808</name>
    <name evidence="2" type="ORF">FIBSPDRAFT_879483</name>
</gene>
<accession>A0A166ASM0</accession>
<name>A0A166ASM0_9AGAM</name>
<dbReference type="AlphaFoldDB" id="A0A166ASM0"/>
<evidence type="ECO:0000313" key="3">
    <source>
        <dbReference type="EMBL" id="KZP11916.1"/>
    </source>
</evidence>
<keyword evidence="5" id="KW-1185">Reference proteome</keyword>
<dbReference type="Proteomes" id="UP000076532">
    <property type="component" value="Unassembled WGS sequence"/>
</dbReference>
<proteinExistence type="predicted"/>
<evidence type="ECO:0000313" key="2">
    <source>
        <dbReference type="EMBL" id="KZP03418.1"/>
    </source>
</evidence>
<evidence type="ECO:0000313" key="4">
    <source>
        <dbReference type="EMBL" id="KZP14220.1"/>
    </source>
</evidence>
<protein>
    <submittedName>
        <fullName evidence="3">Uncharacterized protein</fullName>
    </submittedName>
</protein>
<feature type="region of interest" description="Disordered" evidence="1">
    <location>
        <begin position="1"/>
        <end position="57"/>
    </location>
</feature>
<evidence type="ECO:0000256" key="1">
    <source>
        <dbReference type="SAM" id="MobiDB-lite"/>
    </source>
</evidence>
<dbReference type="EMBL" id="KV417620">
    <property type="protein sequence ID" value="KZP14220.1"/>
    <property type="molecule type" value="Genomic_DNA"/>
</dbReference>
<evidence type="ECO:0000313" key="5">
    <source>
        <dbReference type="Proteomes" id="UP000076532"/>
    </source>
</evidence>
<organism evidence="3 5">
    <name type="scientific">Athelia psychrophila</name>
    <dbReference type="NCBI Taxonomy" id="1759441"/>
    <lineage>
        <taxon>Eukaryota</taxon>
        <taxon>Fungi</taxon>
        <taxon>Dikarya</taxon>
        <taxon>Basidiomycota</taxon>
        <taxon>Agaricomycotina</taxon>
        <taxon>Agaricomycetes</taxon>
        <taxon>Agaricomycetidae</taxon>
        <taxon>Atheliales</taxon>
        <taxon>Atheliaceae</taxon>
        <taxon>Athelia</taxon>
    </lineage>
</organism>